<evidence type="ECO:0000313" key="2">
    <source>
        <dbReference type="Proteomes" id="UP000251075"/>
    </source>
</evidence>
<dbReference type="SUPFAM" id="SSF110849">
    <property type="entry name" value="ParB/Sulfiredoxin"/>
    <property type="match status" value="1"/>
</dbReference>
<protein>
    <recommendedName>
        <fullName evidence="3">ParB/Sulfiredoxin domain-containing protein</fullName>
    </recommendedName>
</protein>
<organism evidence="1 2">
    <name type="scientific">Paramagnetospirillum kuznetsovii</name>
    <dbReference type="NCBI Taxonomy" id="2053833"/>
    <lineage>
        <taxon>Bacteria</taxon>
        <taxon>Pseudomonadati</taxon>
        <taxon>Pseudomonadota</taxon>
        <taxon>Alphaproteobacteria</taxon>
        <taxon>Rhodospirillales</taxon>
        <taxon>Magnetospirillaceae</taxon>
        <taxon>Paramagnetospirillum</taxon>
    </lineage>
</organism>
<dbReference type="OrthoDB" id="7812516at2"/>
<dbReference type="InterPro" id="IPR036086">
    <property type="entry name" value="ParB/Sulfiredoxin_sf"/>
</dbReference>
<dbReference type="SUPFAM" id="SSF109709">
    <property type="entry name" value="KorB DNA-binding domain-like"/>
    <property type="match status" value="1"/>
</dbReference>
<evidence type="ECO:0000313" key="1">
    <source>
        <dbReference type="EMBL" id="RAU21093.1"/>
    </source>
</evidence>
<proteinExistence type="predicted"/>
<comment type="caution">
    <text evidence="1">The sequence shown here is derived from an EMBL/GenBank/DDBJ whole genome shotgun (WGS) entry which is preliminary data.</text>
</comment>
<gene>
    <name evidence="1" type="ORF">CU669_15170</name>
</gene>
<sequence length="221" mass="24536">MYKPHPYAQIFPLMSKEDFSRLVDDIRANGLRDPITVTSDGFILDGLNRYAACTNSTVEPRFEIYDGQQDGMLAFVLSKNLARRHLTESQRAAVAAKLANLEHGDNQHTKEEPQICGTSQADAAAMLNVSERSVNAAKKVQKADPALFAKVESGDIAVSRAEKMVRVHNIIEEKAPLDEDDVNTIQFNALMNAWNKAGIEARRRFMDAIDTPVFDKTRAAS</sequence>
<reference evidence="1 2" key="1">
    <citation type="submission" date="2017-11" db="EMBL/GenBank/DDBJ databases">
        <title>Draft genome sequence of magnetotactic bacterium Magnetospirillum kuznetsovii LBB-42.</title>
        <authorList>
            <person name="Grouzdev D.S."/>
            <person name="Rysina M.S."/>
            <person name="Baslerov R.V."/>
            <person name="Koziaeva V."/>
        </authorList>
    </citation>
    <scope>NUCLEOTIDE SEQUENCE [LARGE SCALE GENOMIC DNA]</scope>
    <source>
        <strain evidence="1 2">LBB-42</strain>
    </source>
</reference>
<dbReference type="Gene3D" id="1.10.10.2830">
    <property type="match status" value="1"/>
</dbReference>
<dbReference type="EMBL" id="PGTO01000013">
    <property type="protein sequence ID" value="RAU21093.1"/>
    <property type="molecule type" value="Genomic_DNA"/>
</dbReference>
<keyword evidence="2" id="KW-1185">Reference proteome</keyword>
<name>A0A364NVL3_9PROT</name>
<accession>A0A364NVL3</accession>
<evidence type="ECO:0008006" key="3">
    <source>
        <dbReference type="Google" id="ProtNLM"/>
    </source>
</evidence>
<dbReference type="AlphaFoldDB" id="A0A364NVL3"/>
<dbReference type="Proteomes" id="UP000251075">
    <property type="component" value="Unassembled WGS sequence"/>
</dbReference>
<dbReference type="Gene3D" id="3.90.1530.10">
    <property type="entry name" value="Conserved hypothetical protein from pyrococcus furiosus pfu- 392566-001, ParB domain"/>
    <property type="match status" value="1"/>
</dbReference>
<dbReference type="RefSeq" id="WP_112146193.1">
    <property type="nucleotide sequence ID" value="NZ_PGTO01000013.1"/>
</dbReference>